<dbReference type="Proteomes" id="UP001362999">
    <property type="component" value="Unassembled WGS sequence"/>
</dbReference>
<protein>
    <submittedName>
        <fullName evidence="1">F-box domain-containing protein</fullName>
    </submittedName>
</protein>
<reference evidence="1 2" key="1">
    <citation type="journal article" date="2024" name="J Genomics">
        <title>Draft genome sequencing and assembly of Favolaschia claudopus CIRM-BRFM 2984 isolated from oak limbs.</title>
        <authorList>
            <person name="Navarro D."/>
            <person name="Drula E."/>
            <person name="Chaduli D."/>
            <person name="Cazenave R."/>
            <person name="Ahrendt S."/>
            <person name="Wang J."/>
            <person name="Lipzen A."/>
            <person name="Daum C."/>
            <person name="Barry K."/>
            <person name="Grigoriev I.V."/>
            <person name="Favel A."/>
            <person name="Rosso M.N."/>
            <person name="Martin F."/>
        </authorList>
    </citation>
    <scope>NUCLEOTIDE SEQUENCE [LARGE SCALE GENOMIC DNA]</scope>
    <source>
        <strain evidence="1 2">CIRM-BRFM 2984</strain>
    </source>
</reference>
<dbReference type="AlphaFoldDB" id="A0AAW0B873"/>
<dbReference type="SUPFAM" id="SSF52047">
    <property type="entry name" value="RNI-like"/>
    <property type="match status" value="1"/>
</dbReference>
<proteinExistence type="predicted"/>
<name>A0AAW0B873_9AGAR</name>
<dbReference type="Gene3D" id="3.80.10.10">
    <property type="entry name" value="Ribonuclease Inhibitor"/>
    <property type="match status" value="1"/>
</dbReference>
<gene>
    <name evidence="1" type="ORF">R3P38DRAFT_2960082</name>
</gene>
<organism evidence="1 2">
    <name type="scientific">Favolaschia claudopus</name>
    <dbReference type="NCBI Taxonomy" id="2862362"/>
    <lineage>
        <taxon>Eukaryota</taxon>
        <taxon>Fungi</taxon>
        <taxon>Dikarya</taxon>
        <taxon>Basidiomycota</taxon>
        <taxon>Agaricomycotina</taxon>
        <taxon>Agaricomycetes</taxon>
        <taxon>Agaricomycetidae</taxon>
        <taxon>Agaricales</taxon>
        <taxon>Marasmiineae</taxon>
        <taxon>Mycenaceae</taxon>
        <taxon>Favolaschia</taxon>
    </lineage>
</organism>
<evidence type="ECO:0000313" key="1">
    <source>
        <dbReference type="EMBL" id="KAK7022253.1"/>
    </source>
</evidence>
<evidence type="ECO:0000313" key="2">
    <source>
        <dbReference type="Proteomes" id="UP001362999"/>
    </source>
</evidence>
<dbReference type="InterPro" id="IPR032675">
    <property type="entry name" value="LRR_dom_sf"/>
</dbReference>
<accession>A0AAW0B873</accession>
<comment type="caution">
    <text evidence="1">The sequence shown here is derived from an EMBL/GenBank/DDBJ whole genome shotgun (WGS) entry which is preliminary data.</text>
</comment>
<keyword evidence="2" id="KW-1185">Reference proteome</keyword>
<dbReference type="EMBL" id="JAWWNJ010000037">
    <property type="protein sequence ID" value="KAK7022253.1"/>
    <property type="molecule type" value="Genomic_DNA"/>
</dbReference>
<sequence length="383" mass="43327">MDSIEELETRIVELSTAIDAQLIALTHLQTLRPLRSKAQHELNAKRDPMARLPLEISGQIFKYCAHTVSHRRHPPFAEFCENWVERARSLPLTLSLQGSVDVPLREVVNRYATRLVSLDLRLPDVEVLTKFPGPFSALKTLKVHAMDLELDDAFVSIESSMRILRAAPELSECHFDNIYYSEEIDEEQDFPLAKRLIHASLQRLYLGKVITNGKNGKNSYNSSFILPYLTLPALESLHVSDIDIPIESMTSFLARSSASLQSLAMRRLNISAPLSSLVTMVLSNYGLGDSPIFDALHKETSILPNLQNLSIQGRVMEPEHYETLLDMLALRRESRTNPLQSFHLSLTHVCMDPDEDATLRFHQLAADGMLVRVTPKRRDFMAS</sequence>